<name>O66752_AQUAE</name>
<dbReference type="HOGENOM" id="CLU_1259290_0_0_0"/>
<dbReference type="SUPFAM" id="SSF53335">
    <property type="entry name" value="S-adenosyl-L-methionine-dependent methyltransferases"/>
    <property type="match status" value="1"/>
</dbReference>
<evidence type="ECO:0000313" key="3">
    <source>
        <dbReference type="Proteomes" id="UP000000798"/>
    </source>
</evidence>
<accession>O66752</accession>
<protein>
    <recommendedName>
        <fullName evidence="1">Methyltransferase domain-containing protein</fullName>
    </recommendedName>
</protein>
<reference evidence="2 3" key="1">
    <citation type="journal article" date="1998" name="Nature">
        <title>The complete genome of the hyperthermophilic bacterium Aquifex aeolicus.</title>
        <authorList>
            <person name="Deckert G."/>
            <person name="Warren P.V."/>
            <person name="Gaasterland T."/>
            <person name="Young W.G."/>
            <person name="Lenox A.L."/>
            <person name="Graham D.E."/>
            <person name="Overbeek R."/>
            <person name="Snead M.A."/>
            <person name="Keller M."/>
            <person name="Aujay M."/>
            <person name="Huber R."/>
            <person name="Feldman R.A."/>
            <person name="Short J.M."/>
            <person name="Olson G.J."/>
            <person name="Swanson R.V."/>
        </authorList>
    </citation>
    <scope>NUCLEOTIDE SEQUENCE [LARGE SCALE GENOMIC DNA]</scope>
    <source>
        <strain evidence="2 3">VF5</strain>
    </source>
</reference>
<organism evidence="2 3">
    <name type="scientific">Aquifex aeolicus (strain VF5)</name>
    <dbReference type="NCBI Taxonomy" id="224324"/>
    <lineage>
        <taxon>Bacteria</taxon>
        <taxon>Pseudomonadati</taxon>
        <taxon>Aquificota</taxon>
        <taxon>Aquificia</taxon>
        <taxon>Aquificales</taxon>
        <taxon>Aquificaceae</taxon>
        <taxon>Aquifex</taxon>
    </lineage>
</organism>
<dbReference type="CDD" id="cd02440">
    <property type="entry name" value="AdoMet_MTases"/>
    <property type="match status" value="1"/>
</dbReference>
<evidence type="ECO:0000313" key="2">
    <source>
        <dbReference type="EMBL" id="AAC06716.1"/>
    </source>
</evidence>
<sequence length="219" mass="25749">MEIKENSYVKSFKKLRIAKLFENREEFKKLRRKNTFWKEISEAMAVRERIKDHLIRDPNHVVIDLCSGKGFLSTLVALMHPKTKVIAVDIDEGADREHFTYLKNAQFVKADIMSEEVEKLIKEAGDKVILTGIHLCRDLSERFIELVNNNENVKFAVLMPCCEGNFPREKYQFLIDELGVYEAWCYYLKDKFDENLKVKMKRDKKVISPKNIVLTAERN</sequence>
<dbReference type="EnsemblBacteria" id="AAC06716">
    <property type="protein sequence ID" value="AAC06716"/>
    <property type="gene ID" value="aq_442"/>
</dbReference>
<evidence type="ECO:0000259" key="1">
    <source>
        <dbReference type="Pfam" id="PF13679"/>
    </source>
</evidence>
<gene>
    <name evidence="2" type="ordered locus">aq_442</name>
</gene>
<feature type="domain" description="Methyltransferase" evidence="1">
    <location>
        <begin position="38"/>
        <end position="164"/>
    </location>
</feature>
<dbReference type="RefSeq" id="WP_010880250.1">
    <property type="nucleotide sequence ID" value="NC_000918.1"/>
</dbReference>
<keyword evidence="3" id="KW-1185">Reference proteome</keyword>
<dbReference type="KEGG" id="aae:aq_442"/>
<dbReference type="InterPro" id="IPR025714">
    <property type="entry name" value="Methyltranfer_dom"/>
</dbReference>
<dbReference type="PIR" id="D70340">
    <property type="entry name" value="D70340"/>
</dbReference>
<proteinExistence type="predicted"/>
<dbReference type="STRING" id="224324.aq_442"/>
<dbReference type="InParanoid" id="O66752"/>
<dbReference type="Proteomes" id="UP000000798">
    <property type="component" value="Chromosome"/>
</dbReference>
<dbReference type="InterPro" id="IPR029063">
    <property type="entry name" value="SAM-dependent_MTases_sf"/>
</dbReference>
<dbReference type="OrthoDB" id="9800643at2"/>
<dbReference type="Pfam" id="PF13679">
    <property type="entry name" value="Methyltransf_32"/>
    <property type="match status" value="1"/>
</dbReference>
<dbReference type="EMBL" id="AE000657">
    <property type="protein sequence ID" value="AAC06716.1"/>
    <property type="molecule type" value="Genomic_DNA"/>
</dbReference>
<dbReference type="Gene3D" id="3.40.50.150">
    <property type="entry name" value="Vaccinia Virus protein VP39"/>
    <property type="match status" value="1"/>
</dbReference>
<dbReference type="eggNOG" id="COG0500">
    <property type="taxonomic scope" value="Bacteria"/>
</dbReference>
<dbReference type="AlphaFoldDB" id="O66752"/>